<organism evidence="10 11">
    <name type="scientific">Amphibalanus amphitrite</name>
    <name type="common">Striped barnacle</name>
    <name type="synonym">Balanus amphitrite</name>
    <dbReference type="NCBI Taxonomy" id="1232801"/>
    <lineage>
        <taxon>Eukaryota</taxon>
        <taxon>Metazoa</taxon>
        <taxon>Ecdysozoa</taxon>
        <taxon>Arthropoda</taxon>
        <taxon>Crustacea</taxon>
        <taxon>Multicrustacea</taxon>
        <taxon>Cirripedia</taxon>
        <taxon>Thoracica</taxon>
        <taxon>Thoracicalcarea</taxon>
        <taxon>Balanomorpha</taxon>
        <taxon>Balanoidea</taxon>
        <taxon>Balanidae</taxon>
        <taxon>Amphibalaninae</taxon>
        <taxon>Amphibalanus</taxon>
    </lineage>
</organism>
<evidence type="ECO:0000256" key="1">
    <source>
        <dbReference type="ARBA" id="ARBA00004141"/>
    </source>
</evidence>
<evidence type="ECO:0000256" key="2">
    <source>
        <dbReference type="ARBA" id="ARBA00006618"/>
    </source>
</evidence>
<dbReference type="EMBL" id="VIIS01002113">
    <property type="protein sequence ID" value="KAF0288405.1"/>
    <property type="molecule type" value="Genomic_DNA"/>
</dbReference>
<name>A0A6A4VA35_AMPAM</name>
<dbReference type="EMBL" id="VIIS01002113">
    <property type="protein sequence ID" value="KAF0288404.1"/>
    <property type="molecule type" value="Genomic_DNA"/>
</dbReference>
<comment type="subcellular location">
    <subcellularLocation>
        <location evidence="1">Membrane</location>
        <topology evidence="1">Multi-pass membrane protein</topology>
    </subcellularLocation>
</comment>
<gene>
    <name evidence="10" type="primary">SIDT1_2</name>
    <name evidence="10" type="ORF">FJT64_013185</name>
</gene>
<evidence type="ECO:0000256" key="6">
    <source>
        <dbReference type="ARBA" id="ARBA00023136"/>
    </source>
</evidence>
<feature type="compositionally biased region" description="Low complexity" evidence="8">
    <location>
        <begin position="324"/>
        <end position="339"/>
    </location>
</feature>
<dbReference type="Pfam" id="PF13965">
    <property type="entry name" value="SID-1_RNA_chan"/>
    <property type="match status" value="1"/>
</dbReference>
<keyword evidence="6 9" id="KW-0472">Membrane</keyword>
<dbReference type="GO" id="GO:0005764">
    <property type="term" value="C:lysosome"/>
    <property type="evidence" value="ECO:0007669"/>
    <property type="project" value="TreeGrafter"/>
</dbReference>
<proteinExistence type="inferred from homology"/>
<dbReference type="InterPro" id="IPR025958">
    <property type="entry name" value="SID1_TM_fam"/>
</dbReference>
<feature type="region of interest" description="Disordered" evidence="8">
    <location>
        <begin position="309"/>
        <end position="402"/>
    </location>
</feature>
<dbReference type="PANTHER" id="PTHR12185">
    <property type="entry name" value="SID1 TRANSMEMBRANE FAMILY MEMEBER"/>
    <property type="match status" value="1"/>
</dbReference>
<reference evidence="10 11" key="1">
    <citation type="submission" date="2019-07" db="EMBL/GenBank/DDBJ databases">
        <title>Draft genome assembly of a fouling barnacle, Amphibalanus amphitrite (Darwin, 1854): The first reference genome for Thecostraca.</title>
        <authorList>
            <person name="Kim W."/>
        </authorList>
    </citation>
    <scope>NUCLEOTIDE SEQUENCE [LARGE SCALE GENOMIC DNA]</scope>
    <source>
        <strain evidence="10">SNU_AA5</strain>
        <tissue evidence="10">Soma without cirri and trophi</tissue>
    </source>
</reference>
<evidence type="ECO:0000256" key="7">
    <source>
        <dbReference type="ARBA" id="ARBA00023180"/>
    </source>
</evidence>
<feature type="transmembrane region" description="Helical" evidence="9">
    <location>
        <begin position="517"/>
        <end position="534"/>
    </location>
</feature>
<evidence type="ECO:0000256" key="5">
    <source>
        <dbReference type="ARBA" id="ARBA00022989"/>
    </source>
</evidence>
<comment type="caution">
    <text evidence="10">The sequence shown here is derived from an EMBL/GenBank/DDBJ whole genome shotgun (WGS) entry which is preliminary data.</text>
</comment>
<feature type="compositionally biased region" description="Low complexity" evidence="8">
    <location>
        <begin position="362"/>
        <end position="373"/>
    </location>
</feature>
<evidence type="ECO:0000313" key="10">
    <source>
        <dbReference type="EMBL" id="KAF0288404.1"/>
    </source>
</evidence>
<feature type="transmembrane region" description="Helical" evidence="9">
    <location>
        <begin position="621"/>
        <end position="639"/>
    </location>
</feature>
<keyword evidence="7" id="KW-0325">Glycoprotein</keyword>
<dbReference type="GO" id="GO:0005886">
    <property type="term" value="C:plasma membrane"/>
    <property type="evidence" value="ECO:0007669"/>
    <property type="project" value="TreeGrafter"/>
</dbReference>
<accession>A0A6A4VA35</accession>
<sequence>MVIVNMGFWTMKTSFFLLTISSTCWSLSYHNRYPLRAPGEQEPPPPPPRLAATVQPRVINASLDHTYEDVVNALTEFIYVFSVANMSSDSALRVSVSSDDATLDLPLLFAVRQQRGILSWPVPLSLKRGNQQHLYMEVSKTICPVQDYVHAEAADAATTENLYLEVATASARDVGFSLVLRQERVSMGLENSTEFQVTPSAPRLARFTFPPGVSTALVRATSPDDICATVSIQNVSCPIFDTQRDVVYGNQYQTMTLKAGITVRRENFPNGMFIVLVVHGDDTQCSRSYQHIGADRRKTVQLLVQRRQRQQLPDDTPPPVANYGAISAGSSSTIIGSDAVPGDTGARLRDTLSGAGPVSTPSSGSGRQGSLQRADSDSSLSETEVDMLPETDQDKNLFSRVRSTHQSRDRLISSDECSADERHSTLRLDELYREACVRTKTFLFVSDLARKNPRVLAKKSQLYIYNLITIAVFYAVPVVQLVITYQKVLNVTGDQDICYYNFLCAHPLGVLSDFNHVYSNVGYVLLGLLFIGLVKRRDLMHQEHVRANDRYEQYYGIPRHFGLFYAMGAALMMEGILSACYHVCPSYSNFQFDTAFMYVIAVLCMLKIYQTRHPDINASAYVTFLVLSFVVFVGVIGVLEGTVYFWFGFIALHMGACLVLGAQIYYMGRWSIDSGVFLRIYQSIRADLATSPTHCFRPAYPDRMALLVMAGLVNIGLAVFGGITVPKDFASYLVTIFITNLLLYTTFYIIMKLRSGEQVLLQPFLYIVLSCISWGAALYFFLQKSTTWQILLTLDDDLVFTRRDKIPVF</sequence>
<evidence type="ECO:0000256" key="9">
    <source>
        <dbReference type="SAM" id="Phobius"/>
    </source>
</evidence>
<dbReference type="PANTHER" id="PTHR12185:SF14">
    <property type="entry name" value="CHOLESTEROL UPTAKE PROTEIN 1"/>
    <property type="match status" value="1"/>
</dbReference>
<feature type="transmembrane region" description="Helical" evidence="9">
    <location>
        <begin position="462"/>
        <end position="483"/>
    </location>
</feature>
<dbReference type="AlphaFoldDB" id="A0A6A4VA35"/>
<feature type="transmembrane region" description="Helical" evidence="9">
    <location>
        <begin position="729"/>
        <end position="751"/>
    </location>
</feature>
<evidence type="ECO:0000256" key="8">
    <source>
        <dbReference type="SAM" id="MobiDB-lite"/>
    </source>
</evidence>
<keyword evidence="5 9" id="KW-1133">Transmembrane helix</keyword>
<feature type="transmembrane region" description="Helical" evidence="9">
    <location>
        <begin position="763"/>
        <end position="782"/>
    </location>
</feature>
<keyword evidence="11" id="KW-1185">Reference proteome</keyword>
<feature type="transmembrane region" description="Helical" evidence="9">
    <location>
        <begin position="704"/>
        <end position="723"/>
    </location>
</feature>
<feature type="transmembrane region" description="Helical" evidence="9">
    <location>
        <begin position="563"/>
        <end position="584"/>
    </location>
</feature>
<dbReference type="Proteomes" id="UP000440578">
    <property type="component" value="Unassembled WGS sequence"/>
</dbReference>
<feature type="transmembrane region" description="Helical" evidence="9">
    <location>
        <begin position="590"/>
        <end position="609"/>
    </location>
</feature>
<comment type="similarity">
    <text evidence="2">Belongs to the SID1 family.</text>
</comment>
<keyword evidence="4" id="KW-0732">Signal</keyword>
<feature type="transmembrane region" description="Helical" evidence="9">
    <location>
        <begin position="645"/>
        <end position="666"/>
    </location>
</feature>
<evidence type="ECO:0000256" key="3">
    <source>
        <dbReference type="ARBA" id="ARBA00022692"/>
    </source>
</evidence>
<keyword evidence="3 9" id="KW-0812">Transmembrane</keyword>
<protein>
    <submittedName>
        <fullName evidence="10">SID1 transmembrane family member 1</fullName>
    </submittedName>
</protein>
<evidence type="ECO:0000256" key="4">
    <source>
        <dbReference type="ARBA" id="ARBA00022729"/>
    </source>
</evidence>
<dbReference type="OrthoDB" id="416618at2759"/>
<dbReference type="GO" id="GO:0051033">
    <property type="term" value="F:RNA transmembrane transporter activity"/>
    <property type="evidence" value="ECO:0007669"/>
    <property type="project" value="TreeGrafter"/>
</dbReference>
<dbReference type="GO" id="GO:0003725">
    <property type="term" value="F:double-stranded RNA binding"/>
    <property type="evidence" value="ECO:0007669"/>
    <property type="project" value="TreeGrafter"/>
</dbReference>
<evidence type="ECO:0000313" key="11">
    <source>
        <dbReference type="Proteomes" id="UP000440578"/>
    </source>
</evidence>